<evidence type="ECO:0000256" key="1">
    <source>
        <dbReference type="SAM" id="MobiDB-lite"/>
    </source>
</evidence>
<dbReference type="EMBL" id="VSRR010007206">
    <property type="protein sequence ID" value="MPC46430.1"/>
    <property type="molecule type" value="Genomic_DNA"/>
</dbReference>
<feature type="region of interest" description="Disordered" evidence="1">
    <location>
        <begin position="1"/>
        <end position="24"/>
    </location>
</feature>
<protein>
    <submittedName>
        <fullName evidence="2">Uncharacterized protein</fullName>
    </submittedName>
</protein>
<accession>A0A5B7FFP7</accession>
<proteinExistence type="predicted"/>
<name>A0A5B7FFP7_PORTR</name>
<keyword evidence="3" id="KW-1185">Reference proteome</keyword>
<organism evidence="2 3">
    <name type="scientific">Portunus trituberculatus</name>
    <name type="common">Swimming crab</name>
    <name type="synonym">Neptunus trituberculatus</name>
    <dbReference type="NCBI Taxonomy" id="210409"/>
    <lineage>
        <taxon>Eukaryota</taxon>
        <taxon>Metazoa</taxon>
        <taxon>Ecdysozoa</taxon>
        <taxon>Arthropoda</taxon>
        <taxon>Crustacea</taxon>
        <taxon>Multicrustacea</taxon>
        <taxon>Malacostraca</taxon>
        <taxon>Eumalacostraca</taxon>
        <taxon>Eucarida</taxon>
        <taxon>Decapoda</taxon>
        <taxon>Pleocyemata</taxon>
        <taxon>Brachyura</taxon>
        <taxon>Eubrachyura</taxon>
        <taxon>Portunoidea</taxon>
        <taxon>Portunidae</taxon>
        <taxon>Portuninae</taxon>
        <taxon>Portunus</taxon>
    </lineage>
</organism>
<sequence>MFHVVYSFPQDGRGPAKGKKKSHFIDGRTRGHEKKIRMRHSTAPHYLFAEKPPALALRLAVRRSLLPPAGPAVSPAHCVDNQSVLGAQSE</sequence>
<reference evidence="2 3" key="1">
    <citation type="submission" date="2019-05" db="EMBL/GenBank/DDBJ databases">
        <title>Another draft genome of Portunus trituberculatus and its Hox gene families provides insights of decapod evolution.</title>
        <authorList>
            <person name="Jeong J.-H."/>
            <person name="Song I."/>
            <person name="Kim S."/>
            <person name="Choi T."/>
            <person name="Kim D."/>
            <person name="Ryu S."/>
            <person name="Kim W."/>
        </authorList>
    </citation>
    <scope>NUCLEOTIDE SEQUENCE [LARGE SCALE GENOMIC DNA]</scope>
    <source>
        <tissue evidence="2">Muscle</tissue>
    </source>
</reference>
<gene>
    <name evidence="2" type="ORF">E2C01_040150</name>
</gene>
<evidence type="ECO:0000313" key="3">
    <source>
        <dbReference type="Proteomes" id="UP000324222"/>
    </source>
</evidence>
<dbReference type="Proteomes" id="UP000324222">
    <property type="component" value="Unassembled WGS sequence"/>
</dbReference>
<evidence type="ECO:0000313" key="2">
    <source>
        <dbReference type="EMBL" id="MPC46430.1"/>
    </source>
</evidence>
<comment type="caution">
    <text evidence="2">The sequence shown here is derived from an EMBL/GenBank/DDBJ whole genome shotgun (WGS) entry which is preliminary data.</text>
</comment>
<dbReference type="AlphaFoldDB" id="A0A5B7FFP7"/>